<dbReference type="EMBL" id="ACHG01000154">
    <property type="protein sequence ID" value="EEI65203.1"/>
    <property type="molecule type" value="Genomic_DNA"/>
</dbReference>
<accession>A0A8D9VTF4</accession>
<proteinExistence type="predicted"/>
<reference evidence="1 2" key="1">
    <citation type="submission" date="2009-01" db="EMBL/GenBank/DDBJ databases">
        <authorList>
            <person name="Qin X."/>
            <person name="Bachman B."/>
            <person name="Battles P."/>
            <person name="Bell A."/>
            <person name="Bess C."/>
            <person name="Bickham C."/>
            <person name="Chaboub L."/>
            <person name="Chen D."/>
            <person name="Coyle M."/>
            <person name="Deiros D.R."/>
            <person name="Dinh H."/>
            <person name="Forbes L."/>
            <person name="Fowler G."/>
            <person name="Francisco L."/>
            <person name="Fu Q."/>
            <person name="Gubbala S."/>
            <person name="Hale W."/>
            <person name="Han Y."/>
            <person name="Hemphill L."/>
            <person name="Highlander S.K."/>
            <person name="Hirani K."/>
            <person name="Hogues M."/>
            <person name="Jackson L."/>
            <person name="Jakkamsetti A."/>
            <person name="Javaid M."/>
            <person name="Jiang H."/>
            <person name="Korchina V."/>
            <person name="Kovar C."/>
            <person name="Lara F."/>
            <person name="Lee S."/>
            <person name="Mata R."/>
            <person name="Mathew T."/>
            <person name="Moen C."/>
            <person name="Morales K."/>
            <person name="Munidasa M."/>
            <person name="Nazareth L."/>
            <person name="Ngo R."/>
            <person name="Nguyen L."/>
            <person name="Okwuonu G."/>
            <person name="Ongeri F."/>
            <person name="Patil S."/>
            <person name="Petrosino J."/>
            <person name="Pham C."/>
            <person name="Pham P."/>
            <person name="Pu L.-L."/>
            <person name="Puazo M."/>
            <person name="Raj R."/>
            <person name="Reid J."/>
            <person name="Rouhana J."/>
            <person name="Saada N."/>
            <person name="Shang Y."/>
            <person name="Simmons D."/>
            <person name="Thornton R."/>
            <person name="Warren J."/>
            <person name="Weissenberger G."/>
            <person name="Zhang J."/>
            <person name="Zhang L."/>
            <person name="Zhou C."/>
            <person name="Zhu D."/>
            <person name="Muzny D."/>
            <person name="Worley K."/>
            <person name="Gibbs R."/>
        </authorList>
    </citation>
    <scope>NUCLEOTIDE SEQUENCE [LARGE SCALE GENOMIC DNA]</scope>
    <source>
        <strain evidence="1 2">CF48-3A</strain>
    </source>
</reference>
<organism evidence="1 2">
    <name type="scientific">Limosilactobacillus reuteri CF48-3A</name>
    <dbReference type="NCBI Taxonomy" id="525341"/>
    <lineage>
        <taxon>Bacteria</taxon>
        <taxon>Bacillati</taxon>
        <taxon>Bacillota</taxon>
        <taxon>Bacilli</taxon>
        <taxon>Lactobacillales</taxon>
        <taxon>Lactobacillaceae</taxon>
        <taxon>Limosilactobacillus</taxon>
    </lineage>
</organism>
<name>A0A8D9VTF4_LIMRT</name>
<dbReference type="Proteomes" id="UP000003419">
    <property type="component" value="Unassembled WGS sequence"/>
</dbReference>
<comment type="caution">
    <text evidence="1">The sequence shown here is derived from an EMBL/GenBank/DDBJ whole genome shotgun (WGS) entry which is preliminary data.</text>
</comment>
<protein>
    <submittedName>
        <fullName evidence="1">Uncharacterized protein</fullName>
    </submittedName>
</protein>
<gene>
    <name evidence="1" type="ORF">HMPREF0534_1444</name>
</gene>
<evidence type="ECO:0000313" key="2">
    <source>
        <dbReference type="Proteomes" id="UP000003419"/>
    </source>
</evidence>
<evidence type="ECO:0000313" key="1">
    <source>
        <dbReference type="EMBL" id="EEI65203.1"/>
    </source>
</evidence>
<sequence length="43" mass="5058">MTEKKGFRDPKKKETEKLVHKLVEAIDEHPDKVNNYYDLGSLL</sequence>
<dbReference type="AlphaFoldDB" id="A0A8D9VTF4"/>
<feature type="non-terminal residue" evidence="1">
    <location>
        <position position="43"/>
    </location>
</feature>